<dbReference type="AlphaFoldDB" id="A0A0F9P8P8"/>
<feature type="region of interest" description="Disordered" evidence="1">
    <location>
        <begin position="1"/>
        <end position="47"/>
    </location>
</feature>
<keyword evidence="2" id="KW-0812">Transmembrane</keyword>
<comment type="caution">
    <text evidence="3">The sequence shown here is derived from an EMBL/GenBank/DDBJ whole genome shotgun (WGS) entry which is preliminary data.</text>
</comment>
<evidence type="ECO:0000313" key="3">
    <source>
        <dbReference type="EMBL" id="KKM97415.1"/>
    </source>
</evidence>
<organism evidence="3">
    <name type="scientific">marine sediment metagenome</name>
    <dbReference type="NCBI Taxonomy" id="412755"/>
    <lineage>
        <taxon>unclassified sequences</taxon>
        <taxon>metagenomes</taxon>
        <taxon>ecological metagenomes</taxon>
    </lineage>
</organism>
<evidence type="ECO:0000256" key="2">
    <source>
        <dbReference type="SAM" id="Phobius"/>
    </source>
</evidence>
<dbReference type="EMBL" id="LAZR01005749">
    <property type="protein sequence ID" value="KKM97415.1"/>
    <property type="molecule type" value="Genomic_DNA"/>
</dbReference>
<sequence length="113" mass="12354">MALSAIRQRNEEEEARRRRRYPEPPAPAPEALAIGPGPAPGRKPSRRRVARCRCLDGSIIEIEEGARCPPGCNAITQGEAEEEEVEGGPLVPFLIIASFFGLMIFAISKRPFG</sequence>
<proteinExistence type="predicted"/>
<keyword evidence="2" id="KW-1133">Transmembrane helix</keyword>
<gene>
    <name evidence="3" type="ORF">LCGC14_1168190</name>
</gene>
<reference evidence="3" key="1">
    <citation type="journal article" date="2015" name="Nature">
        <title>Complex archaea that bridge the gap between prokaryotes and eukaryotes.</title>
        <authorList>
            <person name="Spang A."/>
            <person name="Saw J.H."/>
            <person name="Jorgensen S.L."/>
            <person name="Zaremba-Niedzwiedzka K."/>
            <person name="Martijn J."/>
            <person name="Lind A.E."/>
            <person name="van Eijk R."/>
            <person name="Schleper C."/>
            <person name="Guy L."/>
            <person name="Ettema T.J."/>
        </authorList>
    </citation>
    <scope>NUCLEOTIDE SEQUENCE</scope>
</reference>
<feature type="compositionally biased region" description="Low complexity" evidence="1">
    <location>
        <begin position="29"/>
        <end position="42"/>
    </location>
</feature>
<accession>A0A0F9P8P8</accession>
<keyword evidence="2" id="KW-0472">Membrane</keyword>
<feature type="transmembrane region" description="Helical" evidence="2">
    <location>
        <begin position="90"/>
        <end position="108"/>
    </location>
</feature>
<evidence type="ECO:0000256" key="1">
    <source>
        <dbReference type="SAM" id="MobiDB-lite"/>
    </source>
</evidence>
<name>A0A0F9P8P8_9ZZZZ</name>
<protein>
    <submittedName>
        <fullName evidence="3">Uncharacterized protein</fullName>
    </submittedName>
</protein>